<evidence type="ECO:0000313" key="2">
    <source>
        <dbReference type="EMBL" id="QHS61029.1"/>
    </source>
</evidence>
<dbReference type="GO" id="GO:0005737">
    <property type="term" value="C:cytoplasm"/>
    <property type="evidence" value="ECO:0007669"/>
    <property type="project" value="TreeGrafter"/>
</dbReference>
<dbReference type="EMBL" id="CP048113">
    <property type="protein sequence ID" value="QHS61029.1"/>
    <property type="molecule type" value="Genomic_DNA"/>
</dbReference>
<evidence type="ECO:0000259" key="1">
    <source>
        <dbReference type="Pfam" id="PF00656"/>
    </source>
</evidence>
<keyword evidence="3" id="KW-1185">Reference proteome</keyword>
<dbReference type="PANTHER" id="PTHR48104">
    <property type="entry name" value="METACASPASE-4"/>
    <property type="match status" value="1"/>
</dbReference>
<proteinExistence type="predicted"/>
<dbReference type="PANTHER" id="PTHR48104:SF30">
    <property type="entry name" value="METACASPASE-1"/>
    <property type="match status" value="1"/>
</dbReference>
<dbReference type="InterPro" id="IPR050452">
    <property type="entry name" value="Metacaspase"/>
</dbReference>
<dbReference type="GO" id="GO:0006508">
    <property type="term" value="P:proteolysis"/>
    <property type="evidence" value="ECO:0007669"/>
    <property type="project" value="InterPro"/>
</dbReference>
<accession>A0A6B9ZGZ9</accession>
<dbReference type="InterPro" id="IPR011600">
    <property type="entry name" value="Pept_C14_caspase"/>
</dbReference>
<reference evidence="2 3" key="1">
    <citation type="submission" date="2020-01" db="EMBL/GenBank/DDBJ databases">
        <title>Complete genome sequence of Chitinophaga sp. H33E-04 isolated from quinoa roots.</title>
        <authorList>
            <person name="Weon H.-Y."/>
            <person name="Lee S.A."/>
        </authorList>
    </citation>
    <scope>NUCLEOTIDE SEQUENCE [LARGE SCALE GENOMIC DNA]</scope>
    <source>
        <strain evidence="2 3">H33E-04</strain>
    </source>
</reference>
<dbReference type="AlphaFoldDB" id="A0A6B9ZGZ9"/>
<dbReference type="GO" id="GO:0004197">
    <property type="term" value="F:cysteine-type endopeptidase activity"/>
    <property type="evidence" value="ECO:0007669"/>
    <property type="project" value="InterPro"/>
</dbReference>
<name>A0A6B9ZGZ9_9BACT</name>
<dbReference type="KEGG" id="chih:GWR21_15915"/>
<feature type="domain" description="Peptidase C14 caspase" evidence="1">
    <location>
        <begin position="17"/>
        <end position="259"/>
    </location>
</feature>
<dbReference type="Proteomes" id="UP000476411">
    <property type="component" value="Chromosome"/>
</dbReference>
<dbReference type="SUPFAM" id="SSF52129">
    <property type="entry name" value="Caspase-like"/>
    <property type="match status" value="1"/>
</dbReference>
<protein>
    <submittedName>
        <fullName evidence="2">Caspase family protein</fullName>
    </submittedName>
</protein>
<dbReference type="RefSeq" id="WP_162332712.1">
    <property type="nucleotide sequence ID" value="NZ_CP048113.1"/>
</dbReference>
<organism evidence="2 3">
    <name type="scientific">Chitinophaga agri</name>
    <dbReference type="NCBI Taxonomy" id="2703787"/>
    <lineage>
        <taxon>Bacteria</taxon>
        <taxon>Pseudomonadati</taxon>
        <taxon>Bacteroidota</taxon>
        <taxon>Chitinophagia</taxon>
        <taxon>Chitinophagales</taxon>
        <taxon>Chitinophagaceae</taxon>
        <taxon>Chitinophaga</taxon>
    </lineage>
</organism>
<gene>
    <name evidence="2" type="ORF">GWR21_15915</name>
</gene>
<dbReference type="Pfam" id="PF00656">
    <property type="entry name" value="Peptidase_C14"/>
    <property type="match status" value="1"/>
</dbReference>
<evidence type="ECO:0000313" key="3">
    <source>
        <dbReference type="Proteomes" id="UP000476411"/>
    </source>
</evidence>
<sequence>MTQGYALHIGLNAVDPSKYAGWHGQLFACENDVAVYKSLAEKAGFQEIHMLLTSDATTDNVLQHLRDAAAQLVSGDMLLLTYSGHGGALIDSNHDETDNFGEMSGFDETWCLYDRQLIDDELCDCFGQFSEGVRILVFSDSCHSGSVAKLAAPVDMHTTSDPVTIPRARFAPLDVLMRTYNTHKATYDTIQAPLKTRQDDIRAYVIQFGACQDDELAMEVSGNGLFTAQLQQAMQEPVINYTALFSVIERGFNGRQHPNLFHYGNKAYDFMGQAPFSIQSAPVNVQR</sequence>
<dbReference type="Gene3D" id="3.40.50.1460">
    <property type="match status" value="1"/>
</dbReference>
<dbReference type="InterPro" id="IPR029030">
    <property type="entry name" value="Caspase-like_dom_sf"/>
</dbReference>